<accession>A0ACB0XNY2</accession>
<sequence length="236" mass="27529">MAQPKLTLAEVDGLIERILLTNSQRFTQLVTANDIKALCNSAIEVLRVQPSLVEIDPPVVVCGDIHGQFSDLMRIFSRVGFPPLKNFLFLGDYVDRGRQSIETAVLLLAYKTRYPANFFLLRGNHECSNINRVYGFLEEIRRRFPHDTQSLWALFQLSTDSAVCVLCTDHRTTEILFQLFHRFCGKRSPQILWKHAQNLWKHPQILQNIQKHAKTTEFYFNYFSVHRKKSTDLWLF</sequence>
<organism evidence="1 2">
    <name type="scientific">Meloidogyne enterolobii</name>
    <name type="common">Root-knot nematode worm</name>
    <name type="synonym">Meloidogyne mayaguensis</name>
    <dbReference type="NCBI Taxonomy" id="390850"/>
    <lineage>
        <taxon>Eukaryota</taxon>
        <taxon>Metazoa</taxon>
        <taxon>Ecdysozoa</taxon>
        <taxon>Nematoda</taxon>
        <taxon>Chromadorea</taxon>
        <taxon>Rhabditida</taxon>
        <taxon>Tylenchina</taxon>
        <taxon>Tylenchomorpha</taxon>
        <taxon>Tylenchoidea</taxon>
        <taxon>Meloidogynidae</taxon>
        <taxon>Meloidogyninae</taxon>
        <taxon>Meloidogyne</taxon>
    </lineage>
</organism>
<dbReference type="Proteomes" id="UP001497535">
    <property type="component" value="Unassembled WGS sequence"/>
</dbReference>
<protein>
    <submittedName>
        <fullName evidence="1">Uncharacterized protein</fullName>
    </submittedName>
</protein>
<dbReference type="EMBL" id="CAVMJV010000001">
    <property type="protein sequence ID" value="CAK5010625.1"/>
    <property type="molecule type" value="Genomic_DNA"/>
</dbReference>
<evidence type="ECO:0000313" key="1">
    <source>
        <dbReference type="EMBL" id="CAK5010625.1"/>
    </source>
</evidence>
<gene>
    <name evidence="1" type="ORF">MENTE1834_LOCUS1674</name>
</gene>
<comment type="caution">
    <text evidence="1">The sequence shown here is derived from an EMBL/GenBank/DDBJ whole genome shotgun (WGS) entry which is preliminary data.</text>
</comment>
<evidence type="ECO:0000313" key="2">
    <source>
        <dbReference type="Proteomes" id="UP001497535"/>
    </source>
</evidence>
<name>A0ACB0XNY2_MELEN</name>
<keyword evidence="2" id="KW-1185">Reference proteome</keyword>
<reference evidence="1" key="1">
    <citation type="submission" date="2023-11" db="EMBL/GenBank/DDBJ databases">
        <authorList>
            <person name="Poullet M."/>
        </authorList>
    </citation>
    <scope>NUCLEOTIDE SEQUENCE</scope>
    <source>
        <strain evidence="1">E1834</strain>
    </source>
</reference>
<proteinExistence type="predicted"/>